<proteinExistence type="predicted"/>
<dbReference type="STRING" id="1802435.A2114_00455"/>
<accession>A0A1G2Q8V2</accession>
<evidence type="ECO:0000313" key="2">
    <source>
        <dbReference type="Proteomes" id="UP000176494"/>
    </source>
</evidence>
<evidence type="ECO:0000313" key="1">
    <source>
        <dbReference type="EMBL" id="OHA56996.1"/>
    </source>
</evidence>
<dbReference type="AlphaFoldDB" id="A0A1G2Q8V2"/>
<sequence length="121" mass="13508">MNIPYPFQQFEGIRVLIVASGAQAGRIYIAGDGEIELVDEVKITTTASDADYLQELGRSIKYLDGGIGLDEIYLIGPDYILLEFERSLISKFGRKRIRQLPGDNVVEEHPVRILARLAKVS</sequence>
<dbReference type="EMBL" id="MHTG01000024">
    <property type="protein sequence ID" value="OHA56996.1"/>
    <property type="molecule type" value="Genomic_DNA"/>
</dbReference>
<organism evidence="1 2">
    <name type="scientific">Candidatus Vogelbacteria bacterium GWA1_51_14</name>
    <dbReference type="NCBI Taxonomy" id="1802435"/>
    <lineage>
        <taxon>Bacteria</taxon>
        <taxon>Candidatus Vogeliibacteriota</taxon>
    </lineage>
</organism>
<comment type="caution">
    <text evidence="1">The sequence shown here is derived from an EMBL/GenBank/DDBJ whole genome shotgun (WGS) entry which is preliminary data.</text>
</comment>
<name>A0A1G2Q8V2_9BACT</name>
<dbReference type="Proteomes" id="UP000176494">
    <property type="component" value="Unassembled WGS sequence"/>
</dbReference>
<protein>
    <submittedName>
        <fullName evidence="1">Uncharacterized protein</fullName>
    </submittedName>
</protein>
<reference evidence="1 2" key="1">
    <citation type="journal article" date="2016" name="Nat. Commun.">
        <title>Thousands of microbial genomes shed light on interconnected biogeochemical processes in an aquifer system.</title>
        <authorList>
            <person name="Anantharaman K."/>
            <person name="Brown C.T."/>
            <person name="Hug L.A."/>
            <person name="Sharon I."/>
            <person name="Castelle C.J."/>
            <person name="Probst A.J."/>
            <person name="Thomas B.C."/>
            <person name="Singh A."/>
            <person name="Wilkins M.J."/>
            <person name="Karaoz U."/>
            <person name="Brodie E.L."/>
            <person name="Williams K.H."/>
            <person name="Hubbard S.S."/>
            <person name="Banfield J.F."/>
        </authorList>
    </citation>
    <scope>NUCLEOTIDE SEQUENCE [LARGE SCALE GENOMIC DNA]</scope>
</reference>
<gene>
    <name evidence="1" type="ORF">A2114_00455</name>
</gene>